<evidence type="ECO:0000256" key="3">
    <source>
        <dbReference type="ARBA" id="ARBA00022801"/>
    </source>
</evidence>
<dbReference type="GO" id="GO:0008237">
    <property type="term" value="F:metallopeptidase activity"/>
    <property type="evidence" value="ECO:0007669"/>
    <property type="project" value="UniProtKB-KW"/>
</dbReference>
<dbReference type="PANTHER" id="PTHR33794:SF1">
    <property type="entry name" value="BACILLOLYSIN"/>
    <property type="match status" value="1"/>
</dbReference>
<dbReference type="InterPro" id="IPR011096">
    <property type="entry name" value="FTP_domain"/>
</dbReference>
<dbReference type="AlphaFoldDB" id="A0A6N9HL22"/>
<proteinExistence type="predicted"/>
<protein>
    <recommendedName>
        <fullName evidence="7">FTP domain-containing protein</fullName>
    </recommendedName>
</protein>
<accession>A0A6N9HL22</accession>
<dbReference type="GO" id="GO:0006508">
    <property type="term" value="P:proteolysis"/>
    <property type="evidence" value="ECO:0007669"/>
    <property type="project" value="UniProtKB-KW"/>
</dbReference>
<dbReference type="SUPFAM" id="SSF89260">
    <property type="entry name" value="Collagen-binding domain"/>
    <property type="match status" value="1"/>
</dbReference>
<evidence type="ECO:0000256" key="4">
    <source>
        <dbReference type="ARBA" id="ARBA00022833"/>
    </source>
</evidence>
<dbReference type="SUPFAM" id="SSF55486">
    <property type="entry name" value="Metalloproteases ('zincins'), catalytic domain"/>
    <property type="match status" value="1"/>
</dbReference>
<evidence type="ECO:0000259" key="7">
    <source>
        <dbReference type="Pfam" id="PF07504"/>
    </source>
</evidence>
<evidence type="ECO:0000256" key="6">
    <source>
        <dbReference type="SAM" id="SignalP"/>
    </source>
</evidence>
<dbReference type="RefSeq" id="WP_161026913.1">
    <property type="nucleotide sequence ID" value="NZ_WWCJ01000012.1"/>
</dbReference>
<keyword evidence="4" id="KW-0862">Zinc</keyword>
<evidence type="ECO:0000256" key="1">
    <source>
        <dbReference type="ARBA" id="ARBA00022670"/>
    </source>
</evidence>
<dbReference type="PANTHER" id="PTHR33794">
    <property type="entry name" value="BACILLOLYSIN"/>
    <property type="match status" value="1"/>
</dbReference>
<feature type="domain" description="FTP" evidence="7">
    <location>
        <begin position="62"/>
        <end position="107"/>
    </location>
</feature>
<evidence type="ECO:0000256" key="2">
    <source>
        <dbReference type="ARBA" id="ARBA00022723"/>
    </source>
</evidence>
<evidence type="ECO:0000256" key="5">
    <source>
        <dbReference type="ARBA" id="ARBA00023049"/>
    </source>
</evidence>
<evidence type="ECO:0000313" key="9">
    <source>
        <dbReference type="Proteomes" id="UP000448575"/>
    </source>
</evidence>
<evidence type="ECO:0000313" key="8">
    <source>
        <dbReference type="EMBL" id="MYN03947.1"/>
    </source>
</evidence>
<comment type="caution">
    <text evidence="8">The sequence shown here is derived from an EMBL/GenBank/DDBJ whole genome shotgun (WGS) entry which is preliminary data.</text>
</comment>
<dbReference type="Pfam" id="PF07504">
    <property type="entry name" value="FTP"/>
    <property type="match status" value="1"/>
</dbReference>
<dbReference type="Proteomes" id="UP000448575">
    <property type="component" value="Unassembled WGS sequence"/>
</dbReference>
<dbReference type="EMBL" id="WWCJ01000012">
    <property type="protein sequence ID" value="MYN03947.1"/>
    <property type="molecule type" value="Genomic_DNA"/>
</dbReference>
<dbReference type="Gene3D" id="2.60.120.380">
    <property type="match status" value="1"/>
</dbReference>
<keyword evidence="5" id="KW-0482">Metalloprotease</keyword>
<gene>
    <name evidence="8" type="ORF">GTP41_17775</name>
</gene>
<dbReference type="PROSITE" id="PS51257">
    <property type="entry name" value="PROKAR_LIPOPROTEIN"/>
    <property type="match status" value="1"/>
</dbReference>
<dbReference type="GO" id="GO:0046872">
    <property type="term" value="F:metal ion binding"/>
    <property type="evidence" value="ECO:0007669"/>
    <property type="project" value="UniProtKB-KW"/>
</dbReference>
<dbReference type="Gene3D" id="3.10.450.490">
    <property type="match status" value="1"/>
</dbReference>
<sequence>MRYTTRTTLASMVMLACASLAQAGEKTVDNLTIFSNTKASSAQAALKANAARFGLPAKLDNLQLVAVKESLTGKHYHFQQMLRGLPVDRAEIVVSIGHNGDLQKIFNESRHISAKVDADAVNQLYNKGQISEDAALDKGWKNMKVQHNLVSVPSTTLVWVPTKDGVQLARKVNIEAEMPTGGFVQYLNAHSGELIDSYTTSLPRTNKGGERSIEARQSAPGQALDMRAAIKAAQDAGKAAAGTGGRNLDQSGTVAAAAVAASGINGSGYAFDPDPRTALATESLTDTSSASAFDAAYSNKTLRDLTVTAGVYKLTGPYVNIKNIEAPATAPSTTSNGVWTAKRGNNAFDDTNVYFHIDQNQRYIQSLGFTGSKGIIERSFDVDTDGLNGDDNSHYSYGGATDYLAFGHGCVNDSEDADVILHEYGHGIQRNINVNWSGGDTGAMGEGFGDYWAASYSYSTPNGKTFHPEWAFSWDGHGSCWAGRMLNRTDAKYNSSKTYGAHQSVTENGVTFSSDELWSAPLYQSMVSLIAAGKPRANIDKIILEAHFGLGSNIKMPAMATAIVNAAKTLFPADLSYANTFQAKFEAQNILSTVIVGPTINETESNNTIATANPVTQSGTTVNGNMGSSTDSDYIAITVPAGKTLSAVLTPNASADYDLKLYSSTGTELASSTKGTGQVDSVSRANTGSTAVTWYARVYYYSGGTGSTSGTYTLKASW</sequence>
<keyword evidence="3" id="KW-0378">Hydrolase</keyword>
<feature type="chain" id="PRO_5026926450" description="FTP domain-containing protein" evidence="6">
    <location>
        <begin position="24"/>
        <end position="718"/>
    </location>
</feature>
<keyword evidence="9" id="KW-1185">Reference proteome</keyword>
<keyword evidence="2" id="KW-0479">Metal-binding</keyword>
<keyword evidence="1" id="KW-0645">Protease</keyword>
<reference evidence="8 9" key="1">
    <citation type="submission" date="2019-12" db="EMBL/GenBank/DDBJ databases">
        <title>Novel species isolated from a subtropical stream in China.</title>
        <authorList>
            <person name="Lu H."/>
        </authorList>
    </citation>
    <scope>NUCLEOTIDE SEQUENCE [LARGE SCALE GENOMIC DNA]</scope>
    <source>
        <strain evidence="8 9">DS3</strain>
    </source>
</reference>
<feature type="signal peptide" evidence="6">
    <location>
        <begin position="1"/>
        <end position="23"/>
    </location>
</feature>
<name>A0A6N9HL22_9BURK</name>
<dbReference type="InterPro" id="IPR050728">
    <property type="entry name" value="Zinc_Metalloprotease_M4"/>
</dbReference>
<keyword evidence="6" id="KW-0732">Signal</keyword>
<organism evidence="8 9">
    <name type="scientific">Pseudoduganella guangdongensis</name>
    <dbReference type="NCBI Taxonomy" id="2692179"/>
    <lineage>
        <taxon>Bacteria</taxon>
        <taxon>Pseudomonadati</taxon>
        <taxon>Pseudomonadota</taxon>
        <taxon>Betaproteobacteria</taxon>
        <taxon>Burkholderiales</taxon>
        <taxon>Oxalobacteraceae</taxon>
        <taxon>Telluria group</taxon>
        <taxon>Pseudoduganella</taxon>
    </lineage>
</organism>